<dbReference type="RefSeq" id="WP_111627215.1">
    <property type="nucleotide sequence ID" value="NZ_QLMC01000001.1"/>
</dbReference>
<accession>A0A327XBR4</accession>
<evidence type="ECO:0000256" key="4">
    <source>
        <dbReference type="ARBA" id="ARBA00022475"/>
    </source>
</evidence>
<comment type="similarity">
    <text evidence="2">Belongs to the ABC-2 integral membrane protein family.</text>
</comment>
<dbReference type="OrthoDB" id="9808686at2"/>
<feature type="transmembrane region" description="Helical" evidence="8">
    <location>
        <begin position="20"/>
        <end position="40"/>
    </location>
</feature>
<dbReference type="PANTHER" id="PTHR30294">
    <property type="entry name" value="MEMBRANE COMPONENT OF ABC TRANSPORTER YHHJ-RELATED"/>
    <property type="match status" value="1"/>
</dbReference>
<feature type="transmembrane region" description="Helical" evidence="8">
    <location>
        <begin position="289"/>
        <end position="308"/>
    </location>
</feature>
<feature type="transmembrane region" description="Helical" evidence="8">
    <location>
        <begin position="222"/>
        <end position="245"/>
    </location>
</feature>
<dbReference type="PANTHER" id="PTHR30294:SF29">
    <property type="entry name" value="MULTIDRUG ABC TRANSPORTER PERMEASE YBHS-RELATED"/>
    <property type="match status" value="1"/>
</dbReference>
<dbReference type="Proteomes" id="UP000248790">
    <property type="component" value="Unassembled WGS sequence"/>
</dbReference>
<dbReference type="EMBL" id="QLMC01000001">
    <property type="protein sequence ID" value="RAK03072.1"/>
    <property type="molecule type" value="Genomic_DNA"/>
</dbReference>
<keyword evidence="11" id="KW-1185">Reference proteome</keyword>
<comment type="subcellular location">
    <subcellularLocation>
        <location evidence="1">Cell membrane</location>
        <topology evidence="1">Multi-pass membrane protein</topology>
    </subcellularLocation>
</comment>
<feature type="transmembrane region" description="Helical" evidence="8">
    <location>
        <begin position="257"/>
        <end position="277"/>
    </location>
</feature>
<evidence type="ECO:0000256" key="1">
    <source>
        <dbReference type="ARBA" id="ARBA00004651"/>
    </source>
</evidence>
<organism evidence="10 11">
    <name type="scientific">Larkinella arboricola</name>
    <dbReference type="NCBI Taxonomy" id="643671"/>
    <lineage>
        <taxon>Bacteria</taxon>
        <taxon>Pseudomonadati</taxon>
        <taxon>Bacteroidota</taxon>
        <taxon>Cytophagia</taxon>
        <taxon>Cytophagales</taxon>
        <taxon>Spirosomataceae</taxon>
        <taxon>Larkinella</taxon>
    </lineage>
</organism>
<comment type="caution">
    <text evidence="10">The sequence shown here is derived from an EMBL/GenBank/DDBJ whole genome shotgun (WGS) entry which is preliminary data.</text>
</comment>
<evidence type="ECO:0000256" key="2">
    <source>
        <dbReference type="ARBA" id="ARBA00007783"/>
    </source>
</evidence>
<protein>
    <submittedName>
        <fullName evidence="10">ABC-2 type transport system permease protein</fullName>
    </submittedName>
</protein>
<keyword evidence="4" id="KW-1003">Cell membrane</keyword>
<dbReference type="InterPro" id="IPR051449">
    <property type="entry name" value="ABC-2_transporter_component"/>
</dbReference>
<gene>
    <name evidence="10" type="ORF">LX87_01194</name>
</gene>
<evidence type="ECO:0000313" key="10">
    <source>
        <dbReference type="EMBL" id="RAK03072.1"/>
    </source>
</evidence>
<dbReference type="GO" id="GO:0005886">
    <property type="term" value="C:plasma membrane"/>
    <property type="evidence" value="ECO:0007669"/>
    <property type="project" value="UniProtKB-SubCell"/>
</dbReference>
<keyword evidence="7 8" id="KW-0472">Membrane</keyword>
<dbReference type="InterPro" id="IPR013525">
    <property type="entry name" value="ABC2_TM"/>
</dbReference>
<proteinExistence type="inferred from homology"/>
<dbReference type="Gene3D" id="3.40.1710.10">
    <property type="entry name" value="abc type-2 transporter like domain"/>
    <property type="match status" value="1"/>
</dbReference>
<keyword evidence="6 8" id="KW-1133">Transmembrane helix</keyword>
<dbReference type="GO" id="GO:0140359">
    <property type="term" value="F:ABC-type transporter activity"/>
    <property type="evidence" value="ECO:0007669"/>
    <property type="project" value="InterPro"/>
</dbReference>
<evidence type="ECO:0000256" key="7">
    <source>
        <dbReference type="ARBA" id="ARBA00023136"/>
    </source>
</evidence>
<name>A0A327XBR4_LARAB</name>
<evidence type="ECO:0000259" key="9">
    <source>
        <dbReference type="PROSITE" id="PS51012"/>
    </source>
</evidence>
<feature type="transmembrane region" description="Helical" evidence="8">
    <location>
        <begin position="178"/>
        <end position="201"/>
    </location>
</feature>
<keyword evidence="5 8" id="KW-0812">Transmembrane</keyword>
<evidence type="ECO:0000256" key="3">
    <source>
        <dbReference type="ARBA" id="ARBA00022448"/>
    </source>
</evidence>
<evidence type="ECO:0000313" key="11">
    <source>
        <dbReference type="Proteomes" id="UP000248790"/>
    </source>
</evidence>
<feature type="transmembrane region" description="Helical" evidence="8">
    <location>
        <begin position="345"/>
        <end position="365"/>
    </location>
</feature>
<dbReference type="AlphaFoldDB" id="A0A327XBR4"/>
<dbReference type="PROSITE" id="PS51012">
    <property type="entry name" value="ABC_TM2"/>
    <property type="match status" value="1"/>
</dbReference>
<keyword evidence="3" id="KW-0813">Transport</keyword>
<evidence type="ECO:0000256" key="5">
    <source>
        <dbReference type="ARBA" id="ARBA00022692"/>
    </source>
</evidence>
<dbReference type="Pfam" id="PF12698">
    <property type="entry name" value="ABC2_membrane_3"/>
    <property type="match status" value="1"/>
</dbReference>
<evidence type="ECO:0000256" key="6">
    <source>
        <dbReference type="ARBA" id="ARBA00022989"/>
    </source>
</evidence>
<dbReference type="InterPro" id="IPR047817">
    <property type="entry name" value="ABC2_TM_bact-type"/>
</dbReference>
<sequence length="371" mass="41693">MNRIRYMVEKEIRQLRRNPVLLRIMLVAPIMQLILLSYAANYEVKNLNIAVVDGDHTTYSQRLVGKFRYLTNFNMTGYLPNDKQARQTLLAGNADLVLVIPPHFERDLEKEGRAAVQLLLNAIDGSKAGIANGYATVIIRDFNADILAETRTVTPGAVQKLDVQNQYWYNPRLEYKTFMVPGVLFELLLLVGGLVSALNLVREKEIGTMEQLNVTPIRKHEFILGKSIPFVLIGVVLFTVGLLLGRFLFQIPMEGSIVLMYLFALLFLILCVGLGLLISTMAENQQQALFVAFFLLVLFILLSGLFAATENMPDWAQWLNAVNPLKYIIEVGRNVMLKGSTFADVSGQFFTLAGMAVGLLVLASWRYRKTV</sequence>
<feature type="domain" description="ABC transmembrane type-2" evidence="9">
    <location>
        <begin position="135"/>
        <end position="370"/>
    </location>
</feature>
<evidence type="ECO:0000256" key="8">
    <source>
        <dbReference type="SAM" id="Phobius"/>
    </source>
</evidence>
<reference evidence="10 11" key="1">
    <citation type="submission" date="2018-06" db="EMBL/GenBank/DDBJ databases">
        <title>Genomic Encyclopedia of Archaeal and Bacterial Type Strains, Phase II (KMG-II): from individual species to whole genera.</title>
        <authorList>
            <person name="Goeker M."/>
        </authorList>
    </citation>
    <scope>NUCLEOTIDE SEQUENCE [LARGE SCALE GENOMIC DNA]</scope>
    <source>
        <strain evidence="10 11">DSM 21851</strain>
    </source>
</reference>